<comment type="caution">
    <text evidence="1">The sequence shown here is derived from an EMBL/GenBank/DDBJ whole genome shotgun (WGS) entry which is preliminary data.</text>
</comment>
<dbReference type="EMBL" id="BORQ01000004">
    <property type="protein sequence ID" value="GIO32542.1"/>
    <property type="molecule type" value="Genomic_DNA"/>
</dbReference>
<accession>A0A919XKT7</accession>
<evidence type="ECO:0000313" key="1">
    <source>
        <dbReference type="EMBL" id="GIO32542.1"/>
    </source>
</evidence>
<name>A0A919XKT7_9BACL</name>
<reference evidence="1" key="1">
    <citation type="submission" date="2021-03" db="EMBL/GenBank/DDBJ databases">
        <title>Antimicrobial resistance genes in bacteria isolated from Japanese honey, and their potential for conferring macrolide and lincosamide resistance in the American foulbrood pathogen Paenibacillus larvae.</title>
        <authorList>
            <person name="Okamoto M."/>
            <person name="Kumagai M."/>
            <person name="Kanamori H."/>
            <person name="Takamatsu D."/>
        </authorList>
    </citation>
    <scope>NUCLEOTIDE SEQUENCE</scope>
    <source>
        <strain evidence="1">J2TS6</strain>
    </source>
</reference>
<gene>
    <name evidence="1" type="ORF">J2TS6_36830</name>
</gene>
<protein>
    <submittedName>
        <fullName evidence="1">Uncharacterized protein</fullName>
    </submittedName>
</protein>
<sequence length="77" mass="9145">MSIDDFLSFKLYVLAVRDHRLGASIFGKRKEKHVESGLSIQSIWNYLQILAWNLKWKQALKLKRFNLKEVFAQAFLF</sequence>
<keyword evidence="2" id="KW-1185">Reference proteome</keyword>
<dbReference type="Proteomes" id="UP000679779">
    <property type="component" value="Unassembled WGS sequence"/>
</dbReference>
<evidence type="ECO:0000313" key="2">
    <source>
        <dbReference type="Proteomes" id="UP000679779"/>
    </source>
</evidence>
<proteinExistence type="predicted"/>
<dbReference type="AlphaFoldDB" id="A0A919XKT7"/>
<organism evidence="1 2">
    <name type="scientific">Paenibacillus albilobatus</name>
    <dbReference type="NCBI Taxonomy" id="2716884"/>
    <lineage>
        <taxon>Bacteria</taxon>
        <taxon>Bacillati</taxon>
        <taxon>Bacillota</taxon>
        <taxon>Bacilli</taxon>
        <taxon>Bacillales</taxon>
        <taxon>Paenibacillaceae</taxon>
        <taxon>Paenibacillus</taxon>
    </lineage>
</organism>